<dbReference type="CDD" id="cd07344">
    <property type="entry name" value="M48_yhfN_like"/>
    <property type="match status" value="1"/>
</dbReference>
<dbReference type="HOGENOM" id="CLU_065947_2_2_9"/>
<evidence type="ECO:0000313" key="2">
    <source>
        <dbReference type="EMBL" id="CDZ23800.1"/>
    </source>
</evidence>
<feature type="domain" description="YgjP-like metallopeptidase" evidence="1">
    <location>
        <begin position="14"/>
        <end position="217"/>
    </location>
</feature>
<dbReference type="STRING" id="29343.CCDG5_0671"/>
<evidence type="ECO:0000313" key="3">
    <source>
        <dbReference type="Proteomes" id="UP000032431"/>
    </source>
</evidence>
<proteinExistence type="predicted"/>
<name>A0A078KRM0_9FIRM</name>
<dbReference type="AlphaFoldDB" id="A0A078KRM0"/>
<dbReference type="Pfam" id="PF01863">
    <property type="entry name" value="YgjP-like"/>
    <property type="match status" value="1"/>
</dbReference>
<sequence>MKIKAEEIIRSRRKTISLEIKNDGRLVVRAPLKTPETLIKRAVEQKADWILKKQKEMLKRKRENPPKQWAEGEKFVFLGSEYTLTFSDSASKITAENGYLTVPAAYKDSAQTAIINWYKKEAKKVFSERVRFYAEKHNIKYTSLKTTSALTRWGSCSSKGGLCFTWRLVMAPIDMIDYVVVHELSHLSHLDHSHAFWNRVSELMPDYDLRRQWFKTHSYLLGKDYFAKERGG</sequence>
<reference evidence="3" key="1">
    <citation type="submission" date="2014-07" db="EMBL/GenBank/DDBJ databases">
        <authorList>
            <person name="Wibberg D."/>
        </authorList>
    </citation>
    <scope>NUCLEOTIDE SEQUENCE [LARGE SCALE GENOMIC DNA]</scope>
    <source>
        <strain evidence="3">DG5</strain>
    </source>
</reference>
<dbReference type="Gene3D" id="3.30.2010.10">
    <property type="entry name" value="Metalloproteases ('zincins'), catalytic domain"/>
    <property type="match status" value="1"/>
</dbReference>
<organism evidence="2 3">
    <name type="scientific">[Clostridium] cellulosi</name>
    <dbReference type="NCBI Taxonomy" id="29343"/>
    <lineage>
        <taxon>Bacteria</taxon>
        <taxon>Bacillati</taxon>
        <taxon>Bacillota</taxon>
        <taxon>Clostridia</taxon>
        <taxon>Eubacteriales</taxon>
        <taxon>Oscillospiraceae</taxon>
        <taxon>Oscillospiraceae incertae sedis</taxon>
    </lineage>
</organism>
<dbReference type="Proteomes" id="UP000032431">
    <property type="component" value="Chromosome I"/>
</dbReference>
<dbReference type="InterPro" id="IPR053136">
    <property type="entry name" value="UTP_pyrophosphatase-like"/>
</dbReference>
<gene>
    <name evidence="2" type="ORF">CCDG5_0671</name>
</gene>
<dbReference type="InterPro" id="IPR002725">
    <property type="entry name" value="YgjP-like_metallopeptidase"/>
</dbReference>
<protein>
    <recommendedName>
        <fullName evidence="1">YgjP-like metallopeptidase domain-containing protein</fullName>
    </recommendedName>
</protein>
<dbReference type="PANTHER" id="PTHR30399">
    <property type="entry name" value="UNCHARACTERIZED PROTEIN YGJP"/>
    <property type="match status" value="1"/>
</dbReference>
<dbReference type="PANTHER" id="PTHR30399:SF1">
    <property type="entry name" value="UTP PYROPHOSPHATASE"/>
    <property type="match status" value="1"/>
</dbReference>
<dbReference type="PATRIC" id="fig|29343.3.peg.703"/>
<evidence type="ECO:0000259" key="1">
    <source>
        <dbReference type="Pfam" id="PF01863"/>
    </source>
</evidence>
<dbReference type="EMBL" id="LM995447">
    <property type="protein sequence ID" value="CDZ23800.1"/>
    <property type="molecule type" value="Genomic_DNA"/>
</dbReference>
<accession>A0A078KRM0</accession>
<keyword evidence="3" id="KW-1185">Reference proteome</keyword>
<dbReference type="KEGG" id="ccel:CCDG5_0671"/>